<organism evidence="3 4">
    <name type="scientific">Thioalbus denitrificans</name>
    <dbReference type="NCBI Taxonomy" id="547122"/>
    <lineage>
        <taxon>Bacteria</taxon>
        <taxon>Pseudomonadati</taxon>
        <taxon>Pseudomonadota</taxon>
        <taxon>Gammaproteobacteria</taxon>
        <taxon>Chromatiales</taxon>
        <taxon>Ectothiorhodospiraceae</taxon>
        <taxon>Thioalbus</taxon>
    </lineage>
</organism>
<comment type="caution">
    <text evidence="3">The sequence shown here is derived from an EMBL/GenBank/DDBJ whole genome shotgun (WGS) entry which is preliminary data.</text>
</comment>
<evidence type="ECO:0000256" key="1">
    <source>
        <dbReference type="SAM" id="SignalP"/>
    </source>
</evidence>
<dbReference type="PANTHER" id="PTHR38075:SF1">
    <property type="entry name" value="DUF4139 DOMAIN-CONTAINING PROTEIN"/>
    <property type="match status" value="1"/>
</dbReference>
<feature type="domain" description="DUF4139" evidence="2">
    <location>
        <begin position="185"/>
        <end position="474"/>
    </location>
</feature>
<reference evidence="3 4" key="1">
    <citation type="submission" date="2018-07" db="EMBL/GenBank/DDBJ databases">
        <title>Genomic Encyclopedia of Type Strains, Phase IV (KMG-IV): sequencing the most valuable type-strain genomes for metagenomic binning, comparative biology and taxonomic classification.</title>
        <authorList>
            <person name="Goeker M."/>
        </authorList>
    </citation>
    <scope>NUCLEOTIDE SEQUENCE [LARGE SCALE GENOMIC DNA]</scope>
    <source>
        <strain evidence="3 4">DSM 26407</strain>
    </source>
</reference>
<keyword evidence="1" id="KW-0732">Signal</keyword>
<dbReference type="OrthoDB" id="9808067at2"/>
<gene>
    <name evidence="3" type="ORF">DFQ59_103317</name>
</gene>
<evidence type="ECO:0000313" key="4">
    <source>
        <dbReference type="Proteomes" id="UP000252707"/>
    </source>
</evidence>
<accession>A0A369CBS8</accession>
<dbReference type="Proteomes" id="UP000252707">
    <property type="component" value="Unassembled WGS sequence"/>
</dbReference>
<proteinExistence type="predicted"/>
<dbReference type="InterPro" id="IPR037291">
    <property type="entry name" value="DUF4139"/>
</dbReference>
<keyword evidence="4" id="KW-1185">Reference proteome</keyword>
<protein>
    <recommendedName>
        <fullName evidence="2">DUF4139 domain-containing protein</fullName>
    </recommendedName>
</protein>
<name>A0A369CBS8_9GAMM</name>
<evidence type="ECO:0000313" key="3">
    <source>
        <dbReference type="EMBL" id="RCX31349.1"/>
    </source>
</evidence>
<dbReference type="AlphaFoldDB" id="A0A369CBS8"/>
<evidence type="ECO:0000259" key="2">
    <source>
        <dbReference type="Pfam" id="PF13598"/>
    </source>
</evidence>
<sequence>MRRNPLTALGGLLLMAAAGAAASAELASTLDDQREVAVTIYNNDLALVRDRREVTLPAGAGRLAWGEVSARLQPETALLRDLDHPEGFRVVEQNFDFDLLTPEKLLEKYVGRQVEVVRTHPTTGAETREPAEVLSVAGGVVLRLGDRIETGVPGRLVFPGVPGNLRERPTLVLDLESGAAGARRLELAYLTGGLGWQADYVAELNTTDDALDLNGWVTLTNTSGTGYRDARLQLVAGDVNRVAPERGPQLRRTLAMAAAPAPEMAEEALFEYHLYSLDRPTTLADNQTKQVALLGAERIPARKEYLLEGQPYYYRGGYGQIGDKLKPAVYLEFDNREAAGLGLPLPRGVIRIYKQDSRGQPQFVGEDRIDHTPRDETVRLRLGQAFDITAERVQTDYRRLPGRSKEEQVFETAFRLTLRNAKEEAVTVKVREPVPGDWTLVEESHPHTRTAAHTAEWSLPVPARGEAVLTYRVRSR</sequence>
<feature type="signal peptide" evidence="1">
    <location>
        <begin position="1"/>
        <end position="23"/>
    </location>
</feature>
<dbReference type="PANTHER" id="PTHR38075">
    <property type="entry name" value="DUF4139 DOMAIN-CONTAINING PROTEIN"/>
    <property type="match status" value="1"/>
</dbReference>
<dbReference type="Pfam" id="PF13598">
    <property type="entry name" value="DUF4139"/>
    <property type="match status" value="1"/>
</dbReference>
<feature type="chain" id="PRO_5016952398" description="DUF4139 domain-containing protein" evidence="1">
    <location>
        <begin position="24"/>
        <end position="476"/>
    </location>
</feature>
<dbReference type="RefSeq" id="WP_114279515.1">
    <property type="nucleotide sequence ID" value="NZ_QPJY01000003.1"/>
</dbReference>
<dbReference type="EMBL" id="QPJY01000003">
    <property type="protein sequence ID" value="RCX31349.1"/>
    <property type="molecule type" value="Genomic_DNA"/>
</dbReference>